<dbReference type="Gene3D" id="3.40.50.150">
    <property type="entry name" value="Vaccinia Virus protein VP39"/>
    <property type="match status" value="1"/>
</dbReference>
<protein>
    <submittedName>
        <fullName evidence="5">S-adenosyl-L-methionine-dependent methyltransferase</fullName>
    </submittedName>
</protein>
<dbReference type="Proteomes" id="UP000250043">
    <property type="component" value="Unassembled WGS sequence"/>
</dbReference>
<dbReference type="OrthoDB" id="276151at2759"/>
<dbReference type="GO" id="GO:0032259">
    <property type="term" value="P:methylation"/>
    <property type="evidence" value="ECO:0007669"/>
    <property type="project" value="UniProtKB-KW"/>
</dbReference>
<dbReference type="PROSITE" id="PS51585">
    <property type="entry name" value="SAM_MT_TPMT"/>
    <property type="match status" value="1"/>
</dbReference>
<sequence length="224" mass="24809">MDPKPIGTPAQEAVRKFIAENQEGGWDKAWQEKVTPWDVGRPQPPLQDLVGSNEVELPKTGRALVPGCGSGHDAVLIASKLGLDVLAIDIAPTAVEAAQKVLESSHIPPPGKVHFQLQDFFAFTVPEGEKFDLVYDYTFFVAIPPSRRAEWGRQMAALLRSGGILVTLVFPIDPPQEVGPPFFVRPEHYVDVLGEGWEKILDKVPEHSLESHIGRERLLVWKKL</sequence>
<dbReference type="Pfam" id="PF05724">
    <property type="entry name" value="TPMT"/>
    <property type="match status" value="1"/>
</dbReference>
<gene>
    <name evidence="5" type="ORF">OBBRIDRAFT_795336</name>
</gene>
<evidence type="ECO:0000256" key="3">
    <source>
        <dbReference type="ARBA" id="ARBA00022679"/>
    </source>
</evidence>
<dbReference type="EMBL" id="KV722456">
    <property type="protein sequence ID" value="OCH88290.1"/>
    <property type="molecule type" value="Genomic_DNA"/>
</dbReference>
<dbReference type="InterPro" id="IPR029063">
    <property type="entry name" value="SAM-dependent_MTases_sf"/>
</dbReference>
<keyword evidence="6" id="KW-1185">Reference proteome</keyword>
<reference evidence="5 6" key="1">
    <citation type="submission" date="2016-07" db="EMBL/GenBank/DDBJ databases">
        <title>Draft genome of the white-rot fungus Obba rivulosa 3A-2.</title>
        <authorList>
            <consortium name="DOE Joint Genome Institute"/>
            <person name="Miettinen O."/>
            <person name="Riley R."/>
            <person name="Acob R."/>
            <person name="Barry K."/>
            <person name="Cullen D."/>
            <person name="De Vries R."/>
            <person name="Hainaut M."/>
            <person name="Hatakka A."/>
            <person name="Henrissat B."/>
            <person name="Hilden K."/>
            <person name="Kuo R."/>
            <person name="Labutti K."/>
            <person name="Lipzen A."/>
            <person name="Makela M.R."/>
            <person name="Sandor L."/>
            <person name="Spatafora J.W."/>
            <person name="Grigoriev I.V."/>
            <person name="Hibbett D.S."/>
        </authorList>
    </citation>
    <scope>NUCLEOTIDE SEQUENCE [LARGE SCALE GENOMIC DNA]</scope>
    <source>
        <strain evidence="5 6">3A-2</strain>
    </source>
</reference>
<accession>A0A8E2AZE7</accession>
<keyword evidence="2 5" id="KW-0489">Methyltransferase</keyword>
<evidence type="ECO:0000313" key="5">
    <source>
        <dbReference type="EMBL" id="OCH88290.1"/>
    </source>
</evidence>
<keyword evidence="4" id="KW-0949">S-adenosyl-L-methionine</keyword>
<keyword evidence="3 5" id="KW-0808">Transferase</keyword>
<dbReference type="PANTHER" id="PTHR32183:SF6">
    <property type="entry name" value="CYSTEINE SULFINATE DESULFINASE_CYSTEINE DESULFURASE AND RELATED ENZYMES"/>
    <property type="match status" value="1"/>
</dbReference>
<dbReference type="GO" id="GO:0008757">
    <property type="term" value="F:S-adenosylmethionine-dependent methyltransferase activity"/>
    <property type="evidence" value="ECO:0007669"/>
    <property type="project" value="InterPro"/>
</dbReference>
<organism evidence="5 6">
    <name type="scientific">Obba rivulosa</name>
    <dbReference type="NCBI Taxonomy" id="1052685"/>
    <lineage>
        <taxon>Eukaryota</taxon>
        <taxon>Fungi</taxon>
        <taxon>Dikarya</taxon>
        <taxon>Basidiomycota</taxon>
        <taxon>Agaricomycotina</taxon>
        <taxon>Agaricomycetes</taxon>
        <taxon>Polyporales</taxon>
        <taxon>Gelatoporiaceae</taxon>
        <taxon>Obba</taxon>
    </lineage>
</organism>
<dbReference type="SUPFAM" id="SSF53335">
    <property type="entry name" value="S-adenosyl-L-methionine-dependent methyltransferases"/>
    <property type="match status" value="1"/>
</dbReference>
<dbReference type="PANTHER" id="PTHR32183">
    <property type="match status" value="1"/>
</dbReference>
<evidence type="ECO:0000313" key="6">
    <source>
        <dbReference type="Proteomes" id="UP000250043"/>
    </source>
</evidence>
<evidence type="ECO:0000256" key="2">
    <source>
        <dbReference type="ARBA" id="ARBA00022603"/>
    </source>
</evidence>
<dbReference type="AlphaFoldDB" id="A0A8E2AZE7"/>
<keyword evidence="1" id="KW-0597">Phosphoprotein</keyword>
<name>A0A8E2AZE7_9APHY</name>
<evidence type="ECO:0000256" key="4">
    <source>
        <dbReference type="ARBA" id="ARBA00022691"/>
    </source>
</evidence>
<dbReference type="CDD" id="cd02440">
    <property type="entry name" value="AdoMet_MTases"/>
    <property type="match status" value="1"/>
</dbReference>
<proteinExistence type="predicted"/>
<evidence type="ECO:0000256" key="1">
    <source>
        <dbReference type="ARBA" id="ARBA00022553"/>
    </source>
</evidence>
<dbReference type="InterPro" id="IPR008854">
    <property type="entry name" value="TPMT"/>
</dbReference>